<comment type="caution">
    <text evidence="2">The sequence shown here is derived from an EMBL/GenBank/DDBJ whole genome shotgun (WGS) entry which is preliminary data.</text>
</comment>
<feature type="region of interest" description="Disordered" evidence="1">
    <location>
        <begin position="91"/>
        <end position="157"/>
    </location>
</feature>
<evidence type="ECO:0000256" key="1">
    <source>
        <dbReference type="SAM" id="MobiDB-lite"/>
    </source>
</evidence>
<protein>
    <submittedName>
        <fullName evidence="2">Uncharacterized protein</fullName>
    </submittedName>
</protein>
<dbReference type="EMBL" id="BLXT01002375">
    <property type="protein sequence ID" value="GFN93946.1"/>
    <property type="molecule type" value="Genomic_DNA"/>
</dbReference>
<accession>A0AAV3ZF60</accession>
<feature type="region of interest" description="Disordered" evidence="1">
    <location>
        <begin position="1"/>
        <end position="30"/>
    </location>
</feature>
<evidence type="ECO:0000313" key="3">
    <source>
        <dbReference type="Proteomes" id="UP000735302"/>
    </source>
</evidence>
<proteinExistence type="predicted"/>
<feature type="region of interest" description="Disordered" evidence="1">
    <location>
        <begin position="257"/>
        <end position="279"/>
    </location>
</feature>
<name>A0AAV3ZF60_9GAST</name>
<reference evidence="2 3" key="1">
    <citation type="journal article" date="2021" name="Elife">
        <title>Chloroplast acquisition without the gene transfer in kleptoplastic sea slugs, Plakobranchus ocellatus.</title>
        <authorList>
            <person name="Maeda T."/>
            <person name="Takahashi S."/>
            <person name="Yoshida T."/>
            <person name="Shimamura S."/>
            <person name="Takaki Y."/>
            <person name="Nagai Y."/>
            <person name="Toyoda A."/>
            <person name="Suzuki Y."/>
            <person name="Arimoto A."/>
            <person name="Ishii H."/>
            <person name="Satoh N."/>
            <person name="Nishiyama T."/>
            <person name="Hasebe M."/>
            <person name="Maruyama T."/>
            <person name="Minagawa J."/>
            <person name="Obokata J."/>
            <person name="Shigenobu S."/>
        </authorList>
    </citation>
    <scope>NUCLEOTIDE SEQUENCE [LARGE SCALE GENOMIC DNA]</scope>
</reference>
<gene>
    <name evidence="2" type="ORF">PoB_002045200</name>
</gene>
<keyword evidence="3" id="KW-1185">Reference proteome</keyword>
<sequence>MATSISSVRAPRQSGLKKPPPLRSMCTTTVTQTDKKEILRPLSLDSTEFEAAAAAAVSSQPSPVCKEIAAMSALLVAEVGKTVAPQIPESYHHRNKASSNTSSQSCNHGPSPAMYMRTNSTPTGDNEKARPGYHRRFSSEDSYTGQHAGIDSKNTNSVMPVNHHVSAEDKLHGVQRDHLGTTRKCSSQTRNMNALDKTASSFKNSELATADAGVPHRISTQLSSLQKMNQCVTKVLVSELGAKIEKLEAFPKVDPCNKSKPFENNEEHKECNGKPLSEEGTKYSKEQLLQLSRSLLSKKPPSSWQLLSQAHPEICLPPNKVKHYFDPVDFQPHDGSMVVESTSVKDPKDRRRI</sequence>
<dbReference type="Proteomes" id="UP000735302">
    <property type="component" value="Unassembled WGS sequence"/>
</dbReference>
<organism evidence="2 3">
    <name type="scientific">Plakobranchus ocellatus</name>
    <dbReference type="NCBI Taxonomy" id="259542"/>
    <lineage>
        <taxon>Eukaryota</taxon>
        <taxon>Metazoa</taxon>
        <taxon>Spiralia</taxon>
        <taxon>Lophotrochozoa</taxon>
        <taxon>Mollusca</taxon>
        <taxon>Gastropoda</taxon>
        <taxon>Heterobranchia</taxon>
        <taxon>Euthyneura</taxon>
        <taxon>Panpulmonata</taxon>
        <taxon>Sacoglossa</taxon>
        <taxon>Placobranchoidea</taxon>
        <taxon>Plakobranchidae</taxon>
        <taxon>Plakobranchus</taxon>
    </lineage>
</organism>
<dbReference type="AlphaFoldDB" id="A0AAV3ZF60"/>
<feature type="compositionally biased region" description="Polar residues" evidence="1">
    <location>
        <begin position="97"/>
        <end position="108"/>
    </location>
</feature>
<evidence type="ECO:0000313" key="2">
    <source>
        <dbReference type="EMBL" id="GFN93946.1"/>
    </source>
</evidence>